<dbReference type="AlphaFoldDB" id="A0A8J3DR85"/>
<organism evidence="1 2">
    <name type="scientific">Limoniibacter endophyticus</name>
    <dbReference type="NCBI Taxonomy" id="1565040"/>
    <lineage>
        <taxon>Bacteria</taxon>
        <taxon>Pseudomonadati</taxon>
        <taxon>Pseudomonadota</taxon>
        <taxon>Alphaproteobacteria</taxon>
        <taxon>Hyphomicrobiales</taxon>
        <taxon>Bartonellaceae</taxon>
        <taxon>Limoniibacter</taxon>
    </lineage>
</organism>
<reference evidence="1" key="1">
    <citation type="journal article" date="2014" name="Int. J. Syst. Evol. Microbiol.">
        <title>Complete genome sequence of Corynebacterium casei LMG S-19264T (=DSM 44701T), isolated from a smear-ripened cheese.</title>
        <authorList>
            <consortium name="US DOE Joint Genome Institute (JGI-PGF)"/>
            <person name="Walter F."/>
            <person name="Albersmeier A."/>
            <person name="Kalinowski J."/>
            <person name="Ruckert C."/>
        </authorList>
    </citation>
    <scope>NUCLEOTIDE SEQUENCE</scope>
    <source>
        <strain evidence="1">KCTC 42097</strain>
    </source>
</reference>
<dbReference type="Proteomes" id="UP000641137">
    <property type="component" value="Unassembled WGS sequence"/>
</dbReference>
<dbReference type="RefSeq" id="WP_189492474.1">
    <property type="nucleotide sequence ID" value="NZ_BMZO01000011.1"/>
</dbReference>
<evidence type="ECO:0000313" key="1">
    <source>
        <dbReference type="EMBL" id="GHC79395.1"/>
    </source>
</evidence>
<protein>
    <recommendedName>
        <fullName evidence="3">HK97 gp10 family phage protein</fullName>
    </recommendedName>
</protein>
<sequence length="138" mass="14876">MVQQNFSATIDDWVAKTQTRMIAVFKTAAQYVVEDVRERTPIDTGYLRNSLTLSLDGPLPMRGSEGDGYQAPPYAAVIAGADLGDTIYASFVANYAAAVEYGAQGRQGAGMVRLSVQNWQSHVNRATAEAKSAVRSRG</sequence>
<evidence type="ECO:0008006" key="3">
    <source>
        <dbReference type="Google" id="ProtNLM"/>
    </source>
</evidence>
<comment type="caution">
    <text evidence="1">The sequence shown here is derived from an EMBL/GenBank/DDBJ whole genome shotgun (WGS) entry which is preliminary data.</text>
</comment>
<dbReference type="InterPro" id="IPR010064">
    <property type="entry name" value="HK97-gp10_tail"/>
</dbReference>
<reference evidence="1" key="2">
    <citation type="submission" date="2020-09" db="EMBL/GenBank/DDBJ databases">
        <authorList>
            <person name="Sun Q."/>
            <person name="Kim S."/>
        </authorList>
    </citation>
    <scope>NUCLEOTIDE SEQUENCE</scope>
    <source>
        <strain evidence="1">KCTC 42097</strain>
    </source>
</reference>
<dbReference type="Pfam" id="PF04883">
    <property type="entry name" value="HK97-gp10_like"/>
    <property type="match status" value="1"/>
</dbReference>
<gene>
    <name evidence="1" type="ORF">GCM10010136_31900</name>
</gene>
<dbReference type="EMBL" id="BMZO01000011">
    <property type="protein sequence ID" value="GHC79395.1"/>
    <property type="molecule type" value="Genomic_DNA"/>
</dbReference>
<keyword evidence="2" id="KW-1185">Reference proteome</keyword>
<evidence type="ECO:0000313" key="2">
    <source>
        <dbReference type="Proteomes" id="UP000641137"/>
    </source>
</evidence>
<accession>A0A8J3DR85</accession>
<name>A0A8J3DR85_9HYPH</name>
<proteinExistence type="predicted"/>